<dbReference type="Proteomes" id="UP001556367">
    <property type="component" value="Unassembled WGS sequence"/>
</dbReference>
<evidence type="ECO:0000256" key="1">
    <source>
        <dbReference type="SAM" id="MobiDB-lite"/>
    </source>
</evidence>
<name>A0ABR3JQL3_9AGAR</name>
<feature type="transmembrane region" description="Helical" evidence="2">
    <location>
        <begin position="163"/>
        <end position="183"/>
    </location>
</feature>
<keyword evidence="2" id="KW-0472">Membrane</keyword>
<evidence type="ECO:0000313" key="3">
    <source>
        <dbReference type="EMBL" id="KAL0958051.1"/>
    </source>
</evidence>
<keyword evidence="2" id="KW-1133">Transmembrane helix</keyword>
<reference evidence="4" key="1">
    <citation type="submission" date="2024-06" db="EMBL/GenBank/DDBJ databases">
        <title>Multi-omics analyses provide insights into the biosynthesis of the anticancer antibiotic pleurotin in Hohenbuehelia grisea.</title>
        <authorList>
            <person name="Weaver J.A."/>
            <person name="Alberti F."/>
        </authorList>
    </citation>
    <scope>NUCLEOTIDE SEQUENCE [LARGE SCALE GENOMIC DNA]</scope>
    <source>
        <strain evidence="4">T-177</strain>
    </source>
</reference>
<feature type="transmembrane region" description="Helical" evidence="2">
    <location>
        <begin position="71"/>
        <end position="92"/>
    </location>
</feature>
<evidence type="ECO:0000256" key="2">
    <source>
        <dbReference type="SAM" id="Phobius"/>
    </source>
</evidence>
<sequence>MSKSKTTHNPLSETANVPYPNSHNGATSPRPGDVSDAVNERDVGMSKESKISLRPLAPDVQNTYKQLADQFSLFFLIGTVFLAVIFSGLQFTRDTLESISTAETRTSGPGSIYSLPFFFGFLALTLVFMTCVLSFVNAGIMAFAAAEGPVGLLVPNYWYRLRFCYGSMLTGLIFFITSLALVYKDYLSVAQNVIIVVVLVLTIFLAASDAYVPLSHFVRLRAKSGMDPDRDLPRAPPAFYSFSRLVPPYKWYLPTPSQGYLGKSRDPSNGVAPNAGS</sequence>
<feature type="transmembrane region" description="Helical" evidence="2">
    <location>
        <begin position="189"/>
        <end position="212"/>
    </location>
</feature>
<feature type="compositionally biased region" description="Polar residues" evidence="1">
    <location>
        <begin position="1"/>
        <end position="27"/>
    </location>
</feature>
<feature type="region of interest" description="Disordered" evidence="1">
    <location>
        <begin position="1"/>
        <end position="38"/>
    </location>
</feature>
<dbReference type="EMBL" id="JASNQZ010000004">
    <property type="protein sequence ID" value="KAL0958051.1"/>
    <property type="molecule type" value="Genomic_DNA"/>
</dbReference>
<feature type="transmembrane region" description="Helical" evidence="2">
    <location>
        <begin position="112"/>
        <end position="143"/>
    </location>
</feature>
<accession>A0ABR3JQL3</accession>
<gene>
    <name evidence="3" type="ORF">HGRIS_000228</name>
</gene>
<evidence type="ECO:0000313" key="4">
    <source>
        <dbReference type="Proteomes" id="UP001556367"/>
    </source>
</evidence>
<proteinExistence type="predicted"/>
<protein>
    <submittedName>
        <fullName evidence="3">Uncharacterized protein</fullName>
    </submittedName>
</protein>
<organism evidence="3 4">
    <name type="scientific">Hohenbuehelia grisea</name>
    <dbReference type="NCBI Taxonomy" id="104357"/>
    <lineage>
        <taxon>Eukaryota</taxon>
        <taxon>Fungi</taxon>
        <taxon>Dikarya</taxon>
        <taxon>Basidiomycota</taxon>
        <taxon>Agaricomycotina</taxon>
        <taxon>Agaricomycetes</taxon>
        <taxon>Agaricomycetidae</taxon>
        <taxon>Agaricales</taxon>
        <taxon>Pleurotineae</taxon>
        <taxon>Pleurotaceae</taxon>
        <taxon>Hohenbuehelia</taxon>
    </lineage>
</organism>
<comment type="caution">
    <text evidence="3">The sequence shown here is derived from an EMBL/GenBank/DDBJ whole genome shotgun (WGS) entry which is preliminary data.</text>
</comment>
<keyword evidence="2" id="KW-0812">Transmembrane</keyword>
<keyword evidence="4" id="KW-1185">Reference proteome</keyword>